<dbReference type="PROSITE" id="PS50975">
    <property type="entry name" value="ATP_GRASP"/>
    <property type="match status" value="1"/>
</dbReference>
<dbReference type="PROSITE" id="PS00867">
    <property type="entry name" value="CPSASE_2"/>
    <property type="match status" value="1"/>
</dbReference>
<organism evidence="3 4">
    <name type="scientific">Sphingomonas sanxanigenens DSM 19645 = NX02</name>
    <dbReference type="NCBI Taxonomy" id="1123269"/>
    <lineage>
        <taxon>Bacteria</taxon>
        <taxon>Pseudomonadati</taxon>
        <taxon>Pseudomonadota</taxon>
        <taxon>Alphaproteobacteria</taxon>
        <taxon>Sphingomonadales</taxon>
        <taxon>Sphingomonadaceae</taxon>
        <taxon>Sphingomonas</taxon>
    </lineage>
</organism>
<accession>W0AKU7</accession>
<gene>
    <name evidence="3" type="ORF">NX02_23475</name>
</gene>
<protein>
    <recommendedName>
        <fullName evidence="2">ATP-grasp domain-containing protein</fullName>
    </recommendedName>
</protein>
<dbReference type="KEGG" id="ssan:NX02_23475"/>
<dbReference type="eggNOG" id="COG0189">
    <property type="taxonomic scope" value="Bacteria"/>
</dbReference>
<evidence type="ECO:0000313" key="3">
    <source>
        <dbReference type="EMBL" id="AHE56310.1"/>
    </source>
</evidence>
<evidence type="ECO:0000256" key="1">
    <source>
        <dbReference type="PROSITE-ProRule" id="PRU00409"/>
    </source>
</evidence>
<dbReference type="PATRIC" id="fig|1123269.5.peg.4597"/>
<evidence type="ECO:0000259" key="2">
    <source>
        <dbReference type="PROSITE" id="PS50975"/>
    </source>
</evidence>
<sequence length="376" mass="40195">MAERVLITGARAPVALDIARSFAAAGHEVHMADSAPALIARWSRTPCALHRLPPPRQAPEAFARAVSALVAGLDPVLVVPTCEEVFHLARLGLDRLFAPAPARLFELHAKDRFAALATGLGLTAPETHRLESPAGLAGFEDTASDWVFKPVHSRFGTRARIGPATLDGIVPGAAEPWVAQRRIVGEEVSFYAIAHAGTLAGFAAYRSSWRLGGGAGYAFAALPDVQAQALGEIAGRLAPAVGNGQFACDAIRDRDGRFHLIECNPRATSGAHLFGRGPGLARAMLAGTAVAPVRGLRVHVGPALWWFGMGTALRRGRYRDWFGELRRGRDVVGAPRDRWPIFGAAADSAQFAARALRHRRTLAEQMTADIEWNGEA</sequence>
<dbReference type="Proteomes" id="UP000018851">
    <property type="component" value="Chromosome"/>
</dbReference>
<proteinExistence type="predicted"/>
<name>W0AKU7_9SPHN</name>
<dbReference type="SUPFAM" id="SSF56059">
    <property type="entry name" value="Glutathione synthetase ATP-binding domain-like"/>
    <property type="match status" value="1"/>
</dbReference>
<dbReference type="GO" id="GO:0046872">
    <property type="term" value="F:metal ion binding"/>
    <property type="evidence" value="ECO:0007669"/>
    <property type="project" value="InterPro"/>
</dbReference>
<dbReference type="AlphaFoldDB" id="W0AKU7"/>
<keyword evidence="1" id="KW-0067">ATP-binding</keyword>
<evidence type="ECO:0000313" key="4">
    <source>
        <dbReference type="Proteomes" id="UP000018851"/>
    </source>
</evidence>
<dbReference type="HOGENOM" id="CLU_026180_0_0_5"/>
<dbReference type="InterPro" id="IPR011761">
    <property type="entry name" value="ATP-grasp"/>
</dbReference>
<dbReference type="GO" id="GO:0005524">
    <property type="term" value="F:ATP binding"/>
    <property type="evidence" value="ECO:0007669"/>
    <property type="project" value="UniProtKB-UniRule"/>
</dbReference>
<feature type="domain" description="ATP-grasp" evidence="2">
    <location>
        <begin position="114"/>
        <end position="289"/>
    </location>
</feature>
<dbReference type="STRING" id="1123269.NX02_23475"/>
<reference evidence="3 4" key="1">
    <citation type="submission" date="2013-07" db="EMBL/GenBank/DDBJ databases">
        <title>Completed genome of Sphingomonas sanxanigenens NX02.</title>
        <authorList>
            <person name="Ma T."/>
            <person name="Huang H."/>
            <person name="Wu M."/>
            <person name="Li X."/>
            <person name="Li G."/>
        </authorList>
    </citation>
    <scope>NUCLEOTIDE SEQUENCE [LARGE SCALE GENOMIC DNA]</scope>
    <source>
        <strain evidence="3 4">NX02</strain>
    </source>
</reference>
<keyword evidence="1" id="KW-0547">Nucleotide-binding</keyword>
<dbReference type="OrthoDB" id="40611at2"/>
<dbReference type="InterPro" id="IPR005479">
    <property type="entry name" value="CPAse_ATP-bd"/>
</dbReference>
<dbReference type="RefSeq" id="WP_025294431.1">
    <property type="nucleotide sequence ID" value="NZ_CP006644.1"/>
</dbReference>
<keyword evidence="4" id="KW-1185">Reference proteome</keyword>
<dbReference type="EMBL" id="CP006644">
    <property type="protein sequence ID" value="AHE56310.1"/>
    <property type="molecule type" value="Genomic_DNA"/>
</dbReference>